<name>A0A081KF03_9GAMM</name>
<sequence length="230" mass="25063">MSTATPEKQTGKTVSVGVQELIEKLRNQGVDSGRQEAGKIISDAEAKAAEMIADAEKRASAIVGKAREEADFITKAGKEALQLAERNAILELKDYLLEKFSDQIRAVVSHSMEGDKLLEEMILEVAGQNNLRGENNIEVILPRKVIGVDELRDNPELLKAGGLLEFAMKRASEMLQDGVTFTVGGAGQSGIAFRLKDKDIQVELTDEAVAAVLLKHLQPRFRALLEGIIK</sequence>
<proteinExistence type="predicted"/>
<keyword evidence="2" id="KW-1185">Reference proteome</keyword>
<dbReference type="EMBL" id="JOJP01000001">
    <property type="protein sequence ID" value="KEI72729.1"/>
    <property type="molecule type" value="Genomic_DNA"/>
</dbReference>
<comment type="caution">
    <text evidence="1">The sequence shown here is derived from an EMBL/GenBank/DDBJ whole genome shotgun (WGS) entry which is preliminary data.</text>
</comment>
<organism evidence="1 2">
    <name type="scientific">Endozoicomonas elysicola</name>
    <dbReference type="NCBI Taxonomy" id="305900"/>
    <lineage>
        <taxon>Bacteria</taxon>
        <taxon>Pseudomonadati</taxon>
        <taxon>Pseudomonadota</taxon>
        <taxon>Gammaproteobacteria</taxon>
        <taxon>Oceanospirillales</taxon>
        <taxon>Endozoicomonadaceae</taxon>
        <taxon>Endozoicomonas</taxon>
    </lineage>
</organism>
<dbReference type="STRING" id="305900.GV64_20130"/>
<dbReference type="RefSeq" id="WP_020581396.1">
    <property type="nucleotide sequence ID" value="NZ_JOJP01000001.1"/>
</dbReference>
<evidence type="ECO:0000313" key="1">
    <source>
        <dbReference type="EMBL" id="KEI72729.1"/>
    </source>
</evidence>
<accession>A0A081KF03</accession>
<dbReference type="Gene3D" id="1.20.5.2950">
    <property type="match status" value="1"/>
</dbReference>
<evidence type="ECO:0008006" key="3">
    <source>
        <dbReference type="Google" id="ProtNLM"/>
    </source>
</evidence>
<protein>
    <recommendedName>
        <fullName evidence="3">V-type ATP synthase subunit E</fullName>
    </recommendedName>
</protein>
<evidence type="ECO:0000313" key="2">
    <source>
        <dbReference type="Proteomes" id="UP000027997"/>
    </source>
</evidence>
<gene>
    <name evidence="1" type="ORF">GV64_20130</name>
</gene>
<dbReference type="AlphaFoldDB" id="A0A081KF03"/>
<dbReference type="eggNOG" id="COG1390">
    <property type="taxonomic scope" value="Bacteria"/>
</dbReference>
<dbReference type="Proteomes" id="UP000027997">
    <property type="component" value="Unassembled WGS sequence"/>
</dbReference>
<reference evidence="1 2" key="1">
    <citation type="submission" date="2014-06" db="EMBL/GenBank/DDBJ databases">
        <title>Whole Genome Sequences of Three Symbiotic Endozoicomonas Bacteria.</title>
        <authorList>
            <person name="Neave M.J."/>
            <person name="Apprill A."/>
            <person name="Voolstra C.R."/>
        </authorList>
    </citation>
    <scope>NUCLEOTIDE SEQUENCE [LARGE SCALE GENOMIC DNA]</scope>
    <source>
        <strain evidence="1 2">DSM 22380</strain>
    </source>
</reference>